<keyword evidence="2" id="KW-1185">Reference proteome</keyword>
<evidence type="ECO:0000313" key="1">
    <source>
        <dbReference type="EMBL" id="KAK7338754.1"/>
    </source>
</evidence>
<accession>A0AAN9LQU6</accession>
<dbReference type="AlphaFoldDB" id="A0AAN9LQU6"/>
<organism evidence="1 2">
    <name type="scientific">Canavalia gladiata</name>
    <name type="common">Sword bean</name>
    <name type="synonym">Dolichos gladiatus</name>
    <dbReference type="NCBI Taxonomy" id="3824"/>
    <lineage>
        <taxon>Eukaryota</taxon>
        <taxon>Viridiplantae</taxon>
        <taxon>Streptophyta</taxon>
        <taxon>Embryophyta</taxon>
        <taxon>Tracheophyta</taxon>
        <taxon>Spermatophyta</taxon>
        <taxon>Magnoliopsida</taxon>
        <taxon>eudicotyledons</taxon>
        <taxon>Gunneridae</taxon>
        <taxon>Pentapetalae</taxon>
        <taxon>rosids</taxon>
        <taxon>fabids</taxon>
        <taxon>Fabales</taxon>
        <taxon>Fabaceae</taxon>
        <taxon>Papilionoideae</taxon>
        <taxon>50 kb inversion clade</taxon>
        <taxon>NPAAA clade</taxon>
        <taxon>indigoferoid/millettioid clade</taxon>
        <taxon>Phaseoleae</taxon>
        <taxon>Canavalia</taxon>
    </lineage>
</organism>
<reference evidence="1 2" key="1">
    <citation type="submission" date="2024-01" db="EMBL/GenBank/DDBJ databases">
        <title>The genomes of 5 underutilized Papilionoideae crops provide insights into root nodulation and disease resistanc.</title>
        <authorList>
            <person name="Jiang F."/>
        </authorList>
    </citation>
    <scope>NUCLEOTIDE SEQUENCE [LARGE SCALE GENOMIC DNA]</scope>
    <source>
        <strain evidence="1">LVBAO_FW01</strain>
        <tissue evidence="1">Leaves</tissue>
    </source>
</reference>
<gene>
    <name evidence="1" type="ORF">VNO77_19385</name>
</gene>
<evidence type="ECO:0000313" key="2">
    <source>
        <dbReference type="Proteomes" id="UP001367508"/>
    </source>
</evidence>
<name>A0AAN9LQU6_CANGL</name>
<comment type="caution">
    <text evidence="1">The sequence shown here is derived from an EMBL/GenBank/DDBJ whole genome shotgun (WGS) entry which is preliminary data.</text>
</comment>
<proteinExistence type="predicted"/>
<dbReference type="Proteomes" id="UP001367508">
    <property type="component" value="Unassembled WGS sequence"/>
</dbReference>
<sequence>MVMSEPFKPVRLMPLEVLSYLNASGSIPSPAEQILMLRHQSWHVWPRKIMEGFMRIILFLKGQEVQKWKVLLVMTFGNYTLIGFVSTQNLRGNVLNPSNRHIGAREAKSFCLYTLLVPAVKESTEKLAKDSLLDILIEPEHNHESRMSWRDRIRN</sequence>
<dbReference type="EMBL" id="JAYMYQ010000004">
    <property type="protein sequence ID" value="KAK7338754.1"/>
    <property type="molecule type" value="Genomic_DNA"/>
</dbReference>
<protein>
    <submittedName>
        <fullName evidence="1">Uncharacterized protein</fullName>
    </submittedName>
</protein>